<accession>A0A8J6ZL44</accession>
<comment type="caution">
    <text evidence="1">The sequence shown here is derived from an EMBL/GenBank/DDBJ whole genome shotgun (WGS) entry which is preliminary data.</text>
</comment>
<organism evidence="1 2">
    <name type="scientific">Desmonostoc muscorum LEGE 12446</name>
    <dbReference type="NCBI Taxonomy" id="1828758"/>
    <lineage>
        <taxon>Bacteria</taxon>
        <taxon>Bacillati</taxon>
        <taxon>Cyanobacteriota</taxon>
        <taxon>Cyanophyceae</taxon>
        <taxon>Nostocales</taxon>
        <taxon>Nostocaceae</taxon>
        <taxon>Desmonostoc</taxon>
    </lineage>
</organism>
<reference evidence="1" key="1">
    <citation type="submission" date="2020-10" db="EMBL/GenBank/DDBJ databases">
        <authorList>
            <person name="Castelo-Branco R."/>
            <person name="Eusebio N."/>
            <person name="Adriana R."/>
            <person name="Vieira A."/>
            <person name="Brugerolle De Fraissinette N."/>
            <person name="Rezende De Castro R."/>
            <person name="Schneider M.P."/>
            <person name="Vasconcelos V."/>
            <person name="Leao P.N."/>
        </authorList>
    </citation>
    <scope>NUCLEOTIDE SEQUENCE</scope>
    <source>
        <strain evidence="1">LEGE 12446</strain>
    </source>
</reference>
<dbReference type="Proteomes" id="UP000622533">
    <property type="component" value="Unassembled WGS sequence"/>
</dbReference>
<dbReference type="EMBL" id="JADEXS010000085">
    <property type="protein sequence ID" value="MBE9022527.1"/>
    <property type="molecule type" value="Genomic_DNA"/>
</dbReference>
<proteinExistence type="predicted"/>
<evidence type="ECO:0000313" key="1">
    <source>
        <dbReference type="EMBL" id="MBE9022527.1"/>
    </source>
</evidence>
<protein>
    <submittedName>
        <fullName evidence="1">AT hook motif protein</fullName>
    </submittedName>
</protein>
<sequence>MNQESEFPFERARRVTSEESQEFRAAIAEQLGINLKKRGRPAKEEEEKYEPISIRLYPKVF</sequence>
<keyword evidence="2" id="KW-1185">Reference proteome</keyword>
<dbReference type="AlphaFoldDB" id="A0A8J6ZL44"/>
<name>A0A8J6ZL44_DESMC</name>
<dbReference type="RefSeq" id="WP_193915241.1">
    <property type="nucleotide sequence ID" value="NZ_JADEXS020000001.1"/>
</dbReference>
<gene>
    <name evidence="1" type="ORF">IQ276_08840</name>
</gene>
<evidence type="ECO:0000313" key="2">
    <source>
        <dbReference type="Proteomes" id="UP000622533"/>
    </source>
</evidence>